<dbReference type="Proteomes" id="UP000293638">
    <property type="component" value="Unassembled WGS sequence"/>
</dbReference>
<feature type="compositionally biased region" description="Low complexity" evidence="1">
    <location>
        <begin position="74"/>
        <end position="109"/>
    </location>
</feature>
<evidence type="ECO:0000313" key="3">
    <source>
        <dbReference type="Proteomes" id="UP000293638"/>
    </source>
</evidence>
<evidence type="ECO:0000256" key="1">
    <source>
        <dbReference type="SAM" id="MobiDB-lite"/>
    </source>
</evidence>
<organism evidence="2 3">
    <name type="scientific">Motilibacter rhizosphaerae</name>
    <dbReference type="NCBI Taxonomy" id="598652"/>
    <lineage>
        <taxon>Bacteria</taxon>
        <taxon>Bacillati</taxon>
        <taxon>Actinomycetota</taxon>
        <taxon>Actinomycetes</taxon>
        <taxon>Motilibacterales</taxon>
        <taxon>Motilibacteraceae</taxon>
        <taxon>Motilibacter</taxon>
    </lineage>
</organism>
<feature type="compositionally biased region" description="Low complexity" evidence="1">
    <location>
        <begin position="44"/>
        <end position="67"/>
    </location>
</feature>
<dbReference type="EMBL" id="SGXD01000006">
    <property type="protein sequence ID" value="RZS79468.1"/>
    <property type="molecule type" value="Genomic_DNA"/>
</dbReference>
<comment type="caution">
    <text evidence="2">The sequence shown here is derived from an EMBL/GenBank/DDBJ whole genome shotgun (WGS) entry which is preliminary data.</text>
</comment>
<sequence length="236" mass="22813">MQPVGPEPPTVYWRRRALVLGGLVVVLALLLAYCTRGGGGSGGSASSSASSSSAASDGASDGASVDAVGGGLEPSAPADDASSAASGEPAASGASTAEASASATPAAGGTCADSAITVSVRTDARAYAVGGRPHISLSVTNSSRAACRRDVGSAALSVVVRSGADRVWSSDDCGGKGTSRVTPLAAGAAYSTSVTWSGKRSAPGECGARPAAKAGTYTVTAYAGRAASTPVRFVLR</sequence>
<evidence type="ECO:0008006" key="4">
    <source>
        <dbReference type="Google" id="ProtNLM"/>
    </source>
</evidence>
<keyword evidence="3" id="KW-1185">Reference proteome</keyword>
<protein>
    <recommendedName>
        <fullName evidence="4">Intracellular proteinase inhibitor BsuPI</fullName>
    </recommendedName>
</protein>
<dbReference type="AlphaFoldDB" id="A0A4Q7NAJ4"/>
<name>A0A4Q7NAJ4_9ACTN</name>
<gene>
    <name evidence="2" type="ORF">EV189_3822</name>
</gene>
<proteinExistence type="predicted"/>
<evidence type="ECO:0000313" key="2">
    <source>
        <dbReference type="EMBL" id="RZS79468.1"/>
    </source>
</evidence>
<accession>A0A4Q7NAJ4</accession>
<reference evidence="2 3" key="1">
    <citation type="submission" date="2019-02" db="EMBL/GenBank/DDBJ databases">
        <title>Genomic Encyclopedia of Type Strains, Phase IV (KMG-IV): sequencing the most valuable type-strain genomes for metagenomic binning, comparative biology and taxonomic classification.</title>
        <authorList>
            <person name="Goeker M."/>
        </authorList>
    </citation>
    <scope>NUCLEOTIDE SEQUENCE [LARGE SCALE GENOMIC DNA]</scope>
    <source>
        <strain evidence="2 3">DSM 45622</strain>
    </source>
</reference>
<feature type="region of interest" description="Disordered" evidence="1">
    <location>
        <begin position="40"/>
        <end position="110"/>
    </location>
</feature>